<dbReference type="AlphaFoldDB" id="A0A0D0MRX9"/>
<accession>A0A0D0MRX9</accession>
<protein>
    <submittedName>
        <fullName evidence="1">Uncharacterized protein</fullName>
    </submittedName>
</protein>
<dbReference type="Proteomes" id="UP000032067">
    <property type="component" value="Unassembled WGS sequence"/>
</dbReference>
<name>A0A0D0MRX9_VARPD</name>
<proteinExistence type="predicted"/>
<dbReference type="EMBL" id="JXQQ01000010">
    <property type="protein sequence ID" value="KIQ35271.1"/>
    <property type="molecule type" value="Genomic_DNA"/>
</dbReference>
<comment type="caution">
    <text evidence="1">The sequence shown here is derived from an EMBL/GenBank/DDBJ whole genome shotgun (WGS) entry which is preliminary data.</text>
</comment>
<gene>
    <name evidence="1" type="ORF">RT97_05010</name>
</gene>
<sequence length="94" mass="10405">MQESRGISFTMALVDIAQALAHARCAGDPGRRYALFEEWARDFLFDFEARAVAGRRPVDSYAEDLRTFAVRQATSYGFQHGSHACEAMPSDATG</sequence>
<evidence type="ECO:0000313" key="1">
    <source>
        <dbReference type="EMBL" id="KIQ35271.1"/>
    </source>
</evidence>
<organism evidence="1 2">
    <name type="scientific">Variovorax paradoxus</name>
    <dbReference type="NCBI Taxonomy" id="34073"/>
    <lineage>
        <taxon>Bacteria</taxon>
        <taxon>Pseudomonadati</taxon>
        <taxon>Pseudomonadota</taxon>
        <taxon>Betaproteobacteria</taxon>
        <taxon>Burkholderiales</taxon>
        <taxon>Comamonadaceae</taxon>
        <taxon>Variovorax</taxon>
    </lineage>
</organism>
<evidence type="ECO:0000313" key="2">
    <source>
        <dbReference type="Proteomes" id="UP000032067"/>
    </source>
</evidence>
<reference evidence="1 2" key="1">
    <citation type="submission" date="2014-12" db="EMBL/GenBank/DDBJ databases">
        <title>16Stimator: statistical estimation of ribosomal gene copy numbers from draft genome assemblies.</title>
        <authorList>
            <person name="Perisin M.A."/>
            <person name="Vetter M."/>
            <person name="Gilbert J.A."/>
            <person name="Bergelson J."/>
        </authorList>
    </citation>
    <scope>NUCLEOTIDE SEQUENCE [LARGE SCALE GENOMIC DNA]</scope>
    <source>
        <strain evidence="1 2">MEDvA23</strain>
    </source>
</reference>